<dbReference type="Gene3D" id="1.20.1070.10">
    <property type="entry name" value="Rhodopsin 7-helix transmembrane proteins"/>
    <property type="match status" value="1"/>
</dbReference>
<dbReference type="RefSeq" id="XP_009049921.1">
    <property type="nucleotide sequence ID" value="XM_009051673.1"/>
</dbReference>
<dbReference type="InterPro" id="IPR017452">
    <property type="entry name" value="GPCR_Rhodpsn_7TM"/>
</dbReference>
<protein>
    <recommendedName>
        <fullName evidence="6">G-protein coupled receptors family 1 profile domain-containing protein</fullName>
    </recommendedName>
</protein>
<feature type="transmembrane region" description="Helical" evidence="5">
    <location>
        <begin position="243"/>
        <end position="260"/>
    </location>
</feature>
<organism evidence="7 8">
    <name type="scientific">Lottia gigantea</name>
    <name type="common">Giant owl limpet</name>
    <dbReference type="NCBI Taxonomy" id="225164"/>
    <lineage>
        <taxon>Eukaryota</taxon>
        <taxon>Metazoa</taxon>
        <taxon>Spiralia</taxon>
        <taxon>Lophotrochozoa</taxon>
        <taxon>Mollusca</taxon>
        <taxon>Gastropoda</taxon>
        <taxon>Patellogastropoda</taxon>
        <taxon>Lottioidea</taxon>
        <taxon>Lottiidae</taxon>
        <taxon>Lottia</taxon>
    </lineage>
</organism>
<sequence length="515" mass="58791">MFSLARHILSYTILICTIYNDVVTTQLLFHKYKILYSRKVDNAKTTVSYEGVRDSGANTVRIRNIEVEMPFKQETSSFAEISEGGYGEDEIIQRPKRDTKKTNTTERVISAVDSNSLKFVDGDEQDINQTIVNSNISLRINSTDPETYTPAAKSGMVSVINTGLISKTTYDKLERTVRYMTYVTQIIAVVLVCFNIIVFSRHTMRSPTSSYLIAVNISQIFTIVSGSFLTIAGFIFGDKAFFSYNYLFIGLYISNYFTVATRRCTFVLTCLVAAERFLAVAFPLKSKHFKLVRKPILFIVTIAVLSFIFHIFSVLKYDIIPFQVGISNETFWKFQFTKRFLENKANMESWSIASKIIFVYIQLIGCLILNIGIVIALKRHRMNRLRLNSSEDVSKVAQEKQTTVTILVSTFVFVLLALPVNTSSVVANLNRINYGINTKNHYLFYFLMHIGGWFELLSDCTNFMFYIALSSRFRKTFAQVICRCFSTPLERTESIDYNSTRTCQYGLSVVSQSSH</sequence>
<feature type="transmembrane region" description="Helical" evidence="5">
    <location>
        <begin position="404"/>
        <end position="422"/>
    </location>
</feature>
<dbReference type="Pfam" id="PF10324">
    <property type="entry name" value="7TM_GPCR_Srw"/>
    <property type="match status" value="1"/>
</dbReference>
<evidence type="ECO:0000313" key="7">
    <source>
        <dbReference type="EMBL" id="ESO99434.1"/>
    </source>
</evidence>
<dbReference type="Proteomes" id="UP000030746">
    <property type="component" value="Unassembled WGS sequence"/>
</dbReference>
<proteinExistence type="predicted"/>
<name>V4CC38_LOTGI</name>
<dbReference type="AlphaFoldDB" id="V4CC38"/>
<dbReference type="KEGG" id="lgi:LOTGIDRAFT_158519"/>
<gene>
    <name evidence="7" type="ORF">LOTGIDRAFT_158519</name>
</gene>
<evidence type="ECO:0000313" key="8">
    <source>
        <dbReference type="Proteomes" id="UP000030746"/>
    </source>
</evidence>
<feature type="transmembrane region" description="Helical" evidence="5">
    <location>
        <begin position="6"/>
        <end position="29"/>
    </location>
</feature>
<reference evidence="7 8" key="1">
    <citation type="journal article" date="2013" name="Nature">
        <title>Insights into bilaterian evolution from three spiralian genomes.</title>
        <authorList>
            <person name="Simakov O."/>
            <person name="Marletaz F."/>
            <person name="Cho S.J."/>
            <person name="Edsinger-Gonzales E."/>
            <person name="Havlak P."/>
            <person name="Hellsten U."/>
            <person name="Kuo D.H."/>
            <person name="Larsson T."/>
            <person name="Lv J."/>
            <person name="Arendt D."/>
            <person name="Savage R."/>
            <person name="Osoegawa K."/>
            <person name="de Jong P."/>
            <person name="Grimwood J."/>
            <person name="Chapman J.A."/>
            <person name="Shapiro H."/>
            <person name="Aerts A."/>
            <person name="Otillar R.P."/>
            <person name="Terry A.Y."/>
            <person name="Boore J.L."/>
            <person name="Grigoriev I.V."/>
            <person name="Lindberg D.R."/>
            <person name="Seaver E.C."/>
            <person name="Weisblat D.A."/>
            <person name="Putnam N.H."/>
            <person name="Rokhsar D.S."/>
        </authorList>
    </citation>
    <scope>NUCLEOTIDE SEQUENCE [LARGE SCALE GENOMIC DNA]</scope>
</reference>
<evidence type="ECO:0000256" key="3">
    <source>
        <dbReference type="ARBA" id="ARBA00022989"/>
    </source>
</evidence>
<feature type="transmembrane region" description="Helical" evidence="5">
    <location>
        <begin position="179"/>
        <end position="199"/>
    </location>
</feature>
<evidence type="ECO:0000256" key="2">
    <source>
        <dbReference type="ARBA" id="ARBA00022692"/>
    </source>
</evidence>
<evidence type="ECO:0000256" key="5">
    <source>
        <dbReference type="SAM" id="Phobius"/>
    </source>
</evidence>
<keyword evidence="2 5" id="KW-0812">Transmembrane</keyword>
<dbReference type="PROSITE" id="PS50262">
    <property type="entry name" value="G_PROTEIN_RECEP_F1_2"/>
    <property type="match status" value="1"/>
</dbReference>
<dbReference type="SUPFAM" id="SSF81321">
    <property type="entry name" value="Family A G protein-coupled receptor-like"/>
    <property type="match status" value="1"/>
</dbReference>
<dbReference type="EMBL" id="KB201037">
    <property type="protein sequence ID" value="ESO99434.1"/>
    <property type="molecule type" value="Genomic_DNA"/>
</dbReference>
<dbReference type="OrthoDB" id="6125191at2759"/>
<keyword evidence="8" id="KW-1185">Reference proteome</keyword>
<dbReference type="OMA" id="ETREHEI"/>
<dbReference type="PANTHER" id="PTHR46641:SF2">
    <property type="entry name" value="FMRFAMIDE RECEPTOR"/>
    <property type="match status" value="1"/>
</dbReference>
<dbReference type="GO" id="GO:0008528">
    <property type="term" value="F:G protein-coupled peptide receptor activity"/>
    <property type="evidence" value="ECO:0007669"/>
    <property type="project" value="InterPro"/>
</dbReference>
<evidence type="ECO:0000259" key="6">
    <source>
        <dbReference type="PROSITE" id="PS50262"/>
    </source>
</evidence>
<dbReference type="PANTHER" id="PTHR46641">
    <property type="entry name" value="FMRFAMIDE RECEPTOR-RELATED"/>
    <property type="match status" value="1"/>
</dbReference>
<dbReference type="InterPro" id="IPR019427">
    <property type="entry name" value="7TM_GPCR_serpentine_rcpt_Srw"/>
</dbReference>
<feature type="transmembrane region" description="Helical" evidence="5">
    <location>
        <begin position="357"/>
        <end position="377"/>
    </location>
</feature>
<dbReference type="CDD" id="cd14978">
    <property type="entry name" value="7tmA_FMRFamide_R-like"/>
    <property type="match status" value="1"/>
</dbReference>
<dbReference type="GeneID" id="20237773"/>
<feature type="transmembrane region" description="Helical" evidence="5">
    <location>
        <begin position="296"/>
        <end position="315"/>
    </location>
</feature>
<keyword evidence="4 5" id="KW-0472">Membrane</keyword>
<dbReference type="GO" id="GO:0016020">
    <property type="term" value="C:membrane"/>
    <property type="evidence" value="ECO:0007669"/>
    <property type="project" value="UniProtKB-SubCell"/>
</dbReference>
<keyword evidence="3 5" id="KW-1133">Transmembrane helix</keyword>
<comment type="subcellular location">
    <subcellularLocation>
        <location evidence="1">Membrane</location>
    </subcellularLocation>
</comment>
<accession>V4CC38</accession>
<evidence type="ECO:0000256" key="1">
    <source>
        <dbReference type="ARBA" id="ARBA00004370"/>
    </source>
</evidence>
<feature type="domain" description="G-protein coupled receptors family 1 profile" evidence="6">
    <location>
        <begin position="188"/>
        <end position="466"/>
    </location>
</feature>
<dbReference type="HOGENOM" id="CLU_529233_0_0_1"/>
<dbReference type="InterPro" id="IPR052954">
    <property type="entry name" value="GPCR-Ligand_Int"/>
</dbReference>
<evidence type="ECO:0000256" key="4">
    <source>
        <dbReference type="ARBA" id="ARBA00023136"/>
    </source>
</evidence>
<feature type="transmembrane region" description="Helical" evidence="5">
    <location>
        <begin position="211"/>
        <end position="236"/>
    </location>
</feature>
<dbReference type="CTD" id="20237773"/>
<feature type="transmembrane region" description="Helical" evidence="5">
    <location>
        <begin position="442"/>
        <end position="469"/>
    </location>
</feature>